<reference evidence="3 4" key="1">
    <citation type="submission" date="2021-08" db="EMBL/GenBank/DDBJ databases">
        <title>Novel members of of the genus Stenotrophomonas from differernt environment.</title>
        <authorList>
            <person name="Deng Y."/>
        </authorList>
    </citation>
    <scope>NUCLEOTIDE SEQUENCE [LARGE SCALE GENOMIC DNA]</scope>
    <source>
        <strain evidence="3 4">CPCC 101365</strain>
    </source>
</reference>
<feature type="transmembrane region" description="Helical" evidence="2">
    <location>
        <begin position="48"/>
        <end position="68"/>
    </location>
</feature>
<keyword evidence="4" id="KW-1185">Reference proteome</keyword>
<keyword evidence="2" id="KW-1133">Transmembrane helix</keyword>
<dbReference type="RefSeq" id="WP_250064246.1">
    <property type="nucleotide sequence ID" value="NZ_JAIKTS010000003.1"/>
</dbReference>
<keyword evidence="2" id="KW-0812">Transmembrane</keyword>
<keyword evidence="2" id="KW-0472">Membrane</keyword>
<dbReference type="EMBL" id="JAIKTS010000003">
    <property type="protein sequence ID" value="MCL7714961.1"/>
    <property type="molecule type" value="Genomic_DNA"/>
</dbReference>
<evidence type="ECO:0008006" key="5">
    <source>
        <dbReference type="Google" id="ProtNLM"/>
    </source>
</evidence>
<evidence type="ECO:0000256" key="2">
    <source>
        <dbReference type="SAM" id="Phobius"/>
    </source>
</evidence>
<proteinExistence type="predicted"/>
<protein>
    <recommendedName>
        <fullName evidence="5">Transmembrane protein</fullName>
    </recommendedName>
</protein>
<name>A0ABT0SHZ6_9GAMM</name>
<accession>A0ABT0SHZ6</accession>
<feature type="compositionally biased region" description="Basic residues" evidence="1">
    <location>
        <begin position="88"/>
        <end position="107"/>
    </location>
</feature>
<evidence type="ECO:0000256" key="1">
    <source>
        <dbReference type="SAM" id="MobiDB-lite"/>
    </source>
</evidence>
<evidence type="ECO:0000313" key="4">
    <source>
        <dbReference type="Proteomes" id="UP001431235"/>
    </source>
</evidence>
<gene>
    <name evidence="3" type="ORF">K5L01_09920</name>
</gene>
<organism evidence="3 4">
    <name type="scientific">Stenotrophomonas mori</name>
    <dbReference type="NCBI Taxonomy" id="2871096"/>
    <lineage>
        <taxon>Bacteria</taxon>
        <taxon>Pseudomonadati</taxon>
        <taxon>Pseudomonadota</taxon>
        <taxon>Gammaproteobacteria</taxon>
        <taxon>Lysobacterales</taxon>
        <taxon>Lysobacteraceae</taxon>
        <taxon>Stenotrophomonas</taxon>
    </lineage>
</organism>
<comment type="caution">
    <text evidence="3">The sequence shown here is derived from an EMBL/GenBank/DDBJ whole genome shotgun (WGS) entry which is preliminary data.</text>
</comment>
<evidence type="ECO:0000313" key="3">
    <source>
        <dbReference type="EMBL" id="MCL7714961.1"/>
    </source>
</evidence>
<sequence length="107" mass="12089">MRPTPVSSRSRRGRPAPDPRVLRCVRQAALAGLALVLVWPALRGSNPWIGWLPLWLLGMPLSAWWALYRFRLPAAWRRGRAGRDRPRPQARRLRGGQGRRRAAAPAA</sequence>
<feature type="region of interest" description="Disordered" evidence="1">
    <location>
        <begin position="79"/>
        <end position="107"/>
    </location>
</feature>
<feature type="transmembrane region" description="Helical" evidence="2">
    <location>
        <begin position="21"/>
        <end position="42"/>
    </location>
</feature>
<dbReference type="Proteomes" id="UP001431235">
    <property type="component" value="Unassembled WGS sequence"/>
</dbReference>